<protein>
    <submittedName>
        <fullName evidence="1">Uncharacterized protein</fullName>
    </submittedName>
</protein>
<reference evidence="1" key="1">
    <citation type="submission" date="2019-08" db="EMBL/GenBank/DDBJ databases">
        <authorList>
            <person name="Kucharzyk K."/>
            <person name="Murdoch R.W."/>
            <person name="Higgins S."/>
            <person name="Loffler F."/>
        </authorList>
    </citation>
    <scope>NUCLEOTIDE SEQUENCE</scope>
</reference>
<dbReference type="EMBL" id="VSSQ01003586">
    <property type="protein sequence ID" value="MPM21421.1"/>
    <property type="molecule type" value="Genomic_DNA"/>
</dbReference>
<sequence>MNKIAYEVSVSKMEKVQNDNLDSEHEVTEQEVM</sequence>
<proteinExistence type="predicted"/>
<evidence type="ECO:0000313" key="1">
    <source>
        <dbReference type="EMBL" id="MPM21421.1"/>
    </source>
</evidence>
<name>A0A644Y0I7_9ZZZZ</name>
<gene>
    <name evidence="1" type="ORF">SDC9_67865</name>
</gene>
<accession>A0A644Y0I7</accession>
<organism evidence="1">
    <name type="scientific">bioreactor metagenome</name>
    <dbReference type="NCBI Taxonomy" id="1076179"/>
    <lineage>
        <taxon>unclassified sequences</taxon>
        <taxon>metagenomes</taxon>
        <taxon>ecological metagenomes</taxon>
    </lineage>
</organism>
<comment type="caution">
    <text evidence="1">The sequence shown here is derived from an EMBL/GenBank/DDBJ whole genome shotgun (WGS) entry which is preliminary data.</text>
</comment>
<dbReference type="AlphaFoldDB" id="A0A644Y0I7"/>